<protein>
    <submittedName>
        <fullName evidence="1">Uncharacterized protein</fullName>
    </submittedName>
</protein>
<dbReference type="EMBL" id="CADCTR010003185">
    <property type="protein sequence ID" value="CAA9386417.1"/>
    <property type="molecule type" value="Genomic_DNA"/>
</dbReference>
<reference evidence="1" key="1">
    <citation type="submission" date="2020-02" db="EMBL/GenBank/DDBJ databases">
        <authorList>
            <person name="Meier V. D."/>
        </authorList>
    </citation>
    <scope>NUCLEOTIDE SEQUENCE</scope>
    <source>
        <strain evidence="1">AVDCRST_MAG93</strain>
    </source>
</reference>
<proteinExistence type="predicted"/>
<name>A0A6J4NF01_9CHLR</name>
<feature type="non-terminal residue" evidence="1">
    <location>
        <position position="82"/>
    </location>
</feature>
<organism evidence="1">
    <name type="scientific">uncultured Chloroflexia bacterium</name>
    <dbReference type="NCBI Taxonomy" id="1672391"/>
    <lineage>
        <taxon>Bacteria</taxon>
        <taxon>Bacillati</taxon>
        <taxon>Chloroflexota</taxon>
        <taxon>Chloroflexia</taxon>
        <taxon>environmental samples</taxon>
    </lineage>
</organism>
<evidence type="ECO:0000313" key="1">
    <source>
        <dbReference type="EMBL" id="CAA9386417.1"/>
    </source>
</evidence>
<gene>
    <name evidence="1" type="ORF">AVDCRST_MAG93-9483</name>
</gene>
<dbReference type="AlphaFoldDB" id="A0A6J4NF01"/>
<accession>A0A6J4NF01</accession>
<sequence length="82" mass="9786">MVVVSTRSITQWRTCRQVNQLAYHPNSVPLWQGWLYNDDRNYSDVTLLREAYRRDPANVIVQAHLVKAWAHWLDYTVHEVPH</sequence>